<feature type="transmembrane region" description="Helical" evidence="2">
    <location>
        <begin position="339"/>
        <end position="358"/>
    </location>
</feature>
<reference evidence="4 5" key="1">
    <citation type="journal article" date="2019" name="Int. J. Syst. Evol. Microbiol.">
        <title>The Global Catalogue of Microorganisms (GCM) 10K type strain sequencing project: providing services to taxonomists for standard genome sequencing and annotation.</title>
        <authorList>
            <consortium name="The Broad Institute Genomics Platform"/>
            <consortium name="The Broad Institute Genome Sequencing Center for Infectious Disease"/>
            <person name="Wu L."/>
            <person name="Ma J."/>
        </authorList>
    </citation>
    <scope>NUCLEOTIDE SEQUENCE [LARGE SCALE GENOMIC DNA]</scope>
    <source>
        <strain evidence="4 5">JCM 4542</strain>
    </source>
</reference>
<accession>A0ABN3TMN6</accession>
<evidence type="ECO:0000313" key="4">
    <source>
        <dbReference type="EMBL" id="GAA2711275.1"/>
    </source>
</evidence>
<sequence length="400" mass="43131">MSSGLSPSPARHRRAGGPLLPSLVGIRTVSATIVFVLHIIQVGVFSDVALSENLNTYFCKIGFVSVGFFFLLSGFILTWSAREGDRPLRFWRRRLARIYPSHLLVCAAALALLAERGTEPKAGDVIPSIFLVQAWTSNETVFWGINGPSWSLAGEVLFYLAFPLLLRLVRRIPARRLWLCAGGLVGAVVAVALVAHLTVSGEPQTPFIKASWEQQWTVFNHPAARMLDFTLGIVMARILQTGRWIRLPFPVAAATIVPGYLLDLWLPDTFGMVAPTVVPLALIVTSAAAADLAGRPTGFQGRAMVRMGEISFAFYLTHTLLIIFGPIGRSGHPWSLGQGLGLIALTYVLSLAVAWALCHGVERPLARRLGGRSGRPRTAPAAGAGAEGADREPKAGAWTA</sequence>
<dbReference type="PANTHER" id="PTHR23028">
    <property type="entry name" value="ACETYLTRANSFERASE"/>
    <property type="match status" value="1"/>
</dbReference>
<evidence type="ECO:0000259" key="3">
    <source>
        <dbReference type="Pfam" id="PF01757"/>
    </source>
</evidence>
<keyword evidence="2" id="KW-1133">Transmembrane helix</keyword>
<feature type="transmembrane region" description="Helical" evidence="2">
    <location>
        <begin position="61"/>
        <end position="82"/>
    </location>
</feature>
<dbReference type="EMBL" id="BAAASL010000004">
    <property type="protein sequence ID" value="GAA2711275.1"/>
    <property type="molecule type" value="Genomic_DNA"/>
</dbReference>
<keyword evidence="2" id="KW-0812">Transmembrane</keyword>
<dbReference type="Proteomes" id="UP001500886">
    <property type="component" value="Unassembled WGS sequence"/>
</dbReference>
<feature type="transmembrane region" description="Helical" evidence="2">
    <location>
        <begin position="272"/>
        <end position="290"/>
    </location>
</feature>
<dbReference type="InterPro" id="IPR050879">
    <property type="entry name" value="Acyltransferase_3"/>
</dbReference>
<evidence type="ECO:0000313" key="5">
    <source>
        <dbReference type="Proteomes" id="UP001500886"/>
    </source>
</evidence>
<organism evidence="4 5">
    <name type="scientific">Streptomyces luteosporeus</name>
    <dbReference type="NCBI Taxonomy" id="173856"/>
    <lineage>
        <taxon>Bacteria</taxon>
        <taxon>Bacillati</taxon>
        <taxon>Actinomycetota</taxon>
        <taxon>Actinomycetes</taxon>
        <taxon>Kitasatosporales</taxon>
        <taxon>Streptomycetaceae</taxon>
        <taxon>Streptomyces</taxon>
    </lineage>
</organism>
<feature type="transmembrane region" description="Helical" evidence="2">
    <location>
        <begin position="94"/>
        <end position="114"/>
    </location>
</feature>
<feature type="transmembrane region" description="Helical" evidence="2">
    <location>
        <begin position="310"/>
        <end position="327"/>
    </location>
</feature>
<keyword evidence="2" id="KW-0472">Membrane</keyword>
<evidence type="ECO:0000256" key="1">
    <source>
        <dbReference type="SAM" id="MobiDB-lite"/>
    </source>
</evidence>
<feature type="transmembrane region" description="Helical" evidence="2">
    <location>
        <begin position="178"/>
        <end position="199"/>
    </location>
</feature>
<dbReference type="InterPro" id="IPR002656">
    <property type="entry name" value="Acyl_transf_3_dom"/>
</dbReference>
<proteinExistence type="predicted"/>
<feature type="region of interest" description="Disordered" evidence="1">
    <location>
        <begin position="369"/>
        <end position="400"/>
    </location>
</feature>
<dbReference type="RefSeq" id="WP_344433774.1">
    <property type="nucleotide sequence ID" value="NZ_BAAASL010000004.1"/>
</dbReference>
<feature type="transmembrane region" description="Helical" evidence="2">
    <location>
        <begin position="20"/>
        <end position="41"/>
    </location>
</feature>
<keyword evidence="4" id="KW-0808">Transferase</keyword>
<comment type="caution">
    <text evidence="4">The sequence shown here is derived from an EMBL/GenBank/DDBJ whole genome shotgun (WGS) entry which is preliminary data.</text>
</comment>
<protein>
    <submittedName>
        <fullName evidence="4">Acyltransferase</fullName>
    </submittedName>
</protein>
<dbReference type="PANTHER" id="PTHR23028:SF53">
    <property type="entry name" value="ACYL_TRANSF_3 DOMAIN-CONTAINING PROTEIN"/>
    <property type="match status" value="1"/>
</dbReference>
<keyword evidence="5" id="KW-1185">Reference proteome</keyword>
<dbReference type="GO" id="GO:0016746">
    <property type="term" value="F:acyltransferase activity"/>
    <property type="evidence" value="ECO:0007669"/>
    <property type="project" value="UniProtKB-KW"/>
</dbReference>
<dbReference type="Pfam" id="PF01757">
    <property type="entry name" value="Acyl_transf_3"/>
    <property type="match status" value="1"/>
</dbReference>
<evidence type="ECO:0000256" key="2">
    <source>
        <dbReference type="SAM" id="Phobius"/>
    </source>
</evidence>
<keyword evidence="4" id="KW-0012">Acyltransferase</keyword>
<gene>
    <name evidence="4" type="ORF">GCM10010315_12740</name>
</gene>
<feature type="domain" description="Acyltransferase 3" evidence="3">
    <location>
        <begin position="23"/>
        <end position="357"/>
    </location>
</feature>
<name>A0ABN3TMN6_9ACTN</name>